<keyword evidence="11" id="KW-0811">Translocation</keyword>
<keyword evidence="12" id="KW-0238">DNA-binding</keyword>
<feature type="compositionally biased region" description="Polar residues" evidence="21">
    <location>
        <begin position="441"/>
        <end position="459"/>
    </location>
</feature>
<evidence type="ECO:0000256" key="4">
    <source>
        <dbReference type="ARBA" id="ARBA00022448"/>
    </source>
</evidence>
<feature type="compositionally biased region" description="Polar residues" evidence="21">
    <location>
        <begin position="1062"/>
        <end position="1085"/>
    </location>
</feature>
<keyword evidence="24" id="KW-1185">Reference proteome</keyword>
<evidence type="ECO:0000313" key="24">
    <source>
        <dbReference type="Proteomes" id="UP000759131"/>
    </source>
</evidence>
<reference evidence="23" key="1">
    <citation type="submission" date="2020-11" db="EMBL/GenBank/DDBJ databases">
        <authorList>
            <person name="Tran Van P."/>
        </authorList>
    </citation>
    <scope>NUCLEOTIDE SEQUENCE</scope>
</reference>
<feature type="compositionally biased region" description="Polar residues" evidence="21">
    <location>
        <begin position="962"/>
        <end position="980"/>
    </location>
</feature>
<evidence type="ECO:0000256" key="2">
    <source>
        <dbReference type="ARBA" id="ARBA00004126"/>
    </source>
</evidence>
<dbReference type="GO" id="GO:0015031">
    <property type="term" value="P:protein transport"/>
    <property type="evidence" value="ECO:0007669"/>
    <property type="project" value="UniProtKB-KW"/>
</dbReference>
<evidence type="ECO:0000256" key="3">
    <source>
        <dbReference type="ARBA" id="ARBA00004567"/>
    </source>
</evidence>
<feature type="compositionally biased region" description="Low complexity" evidence="21">
    <location>
        <begin position="996"/>
        <end position="1007"/>
    </location>
</feature>
<feature type="compositionally biased region" description="Low complexity" evidence="21">
    <location>
        <begin position="569"/>
        <end position="582"/>
    </location>
</feature>
<feature type="compositionally biased region" description="Low complexity" evidence="21">
    <location>
        <begin position="1086"/>
        <end position="1104"/>
    </location>
</feature>
<dbReference type="EMBL" id="CAJPIZ010002409">
    <property type="protein sequence ID" value="CAG2104991.1"/>
    <property type="molecule type" value="Genomic_DNA"/>
</dbReference>
<dbReference type="GO" id="GO:0031965">
    <property type="term" value="C:nuclear membrane"/>
    <property type="evidence" value="ECO:0007669"/>
    <property type="project" value="UniProtKB-SubCell"/>
</dbReference>
<feature type="compositionally biased region" description="Low complexity" evidence="21">
    <location>
        <begin position="1121"/>
        <end position="1175"/>
    </location>
</feature>
<organism evidence="23">
    <name type="scientific">Medioppia subpectinata</name>
    <dbReference type="NCBI Taxonomy" id="1979941"/>
    <lineage>
        <taxon>Eukaryota</taxon>
        <taxon>Metazoa</taxon>
        <taxon>Ecdysozoa</taxon>
        <taxon>Arthropoda</taxon>
        <taxon>Chelicerata</taxon>
        <taxon>Arachnida</taxon>
        <taxon>Acari</taxon>
        <taxon>Acariformes</taxon>
        <taxon>Sarcoptiformes</taxon>
        <taxon>Oribatida</taxon>
        <taxon>Brachypylina</taxon>
        <taxon>Oppioidea</taxon>
        <taxon>Oppiidae</taxon>
        <taxon>Medioppia</taxon>
    </lineage>
</organism>
<evidence type="ECO:0000256" key="5">
    <source>
        <dbReference type="ARBA" id="ARBA00022723"/>
    </source>
</evidence>
<evidence type="ECO:0000256" key="20">
    <source>
        <dbReference type="PROSITE-ProRule" id="PRU00322"/>
    </source>
</evidence>
<feature type="compositionally biased region" description="Polar residues" evidence="21">
    <location>
        <begin position="1019"/>
        <end position="1032"/>
    </location>
</feature>
<dbReference type="SMART" id="SM00547">
    <property type="entry name" value="ZnF_RBZ"/>
    <property type="match status" value="1"/>
</dbReference>
<dbReference type="InterPro" id="IPR001876">
    <property type="entry name" value="Znf_RanBP2"/>
</dbReference>
<feature type="compositionally biased region" description="Low complexity" evidence="21">
    <location>
        <begin position="426"/>
        <end position="440"/>
    </location>
</feature>
<keyword evidence="7 20" id="KW-0863">Zinc-finger</keyword>
<evidence type="ECO:0000256" key="11">
    <source>
        <dbReference type="ARBA" id="ARBA00023010"/>
    </source>
</evidence>
<dbReference type="PROSITE" id="PS01358">
    <property type="entry name" value="ZF_RANBP2_1"/>
    <property type="match status" value="1"/>
</dbReference>
<feature type="region of interest" description="Disordered" evidence="21">
    <location>
        <begin position="569"/>
        <end position="592"/>
    </location>
</feature>
<feature type="compositionally biased region" description="Low complexity" evidence="21">
    <location>
        <begin position="1051"/>
        <end position="1060"/>
    </location>
</feature>
<comment type="cofactor">
    <cofactor evidence="1">
        <name>Zn(2+)</name>
        <dbReference type="ChEBI" id="CHEBI:29105"/>
    </cofactor>
</comment>
<proteinExistence type="inferred from homology"/>
<keyword evidence="5" id="KW-0479">Metal-binding</keyword>
<evidence type="ECO:0000259" key="22">
    <source>
        <dbReference type="PROSITE" id="PS50199"/>
    </source>
</evidence>
<comment type="subcellular location">
    <subcellularLocation>
        <location evidence="2">Nucleus membrane</location>
    </subcellularLocation>
    <subcellularLocation>
        <location evidence="3">Nucleus</location>
        <location evidence="3">Nuclear pore complex</location>
    </subcellularLocation>
</comment>
<evidence type="ECO:0000256" key="14">
    <source>
        <dbReference type="ARBA" id="ARBA00023136"/>
    </source>
</evidence>
<evidence type="ECO:0000256" key="12">
    <source>
        <dbReference type="ARBA" id="ARBA00023125"/>
    </source>
</evidence>
<feature type="region of interest" description="Disordered" evidence="21">
    <location>
        <begin position="955"/>
        <end position="1185"/>
    </location>
</feature>
<dbReference type="GO" id="GO:0003677">
    <property type="term" value="F:DNA binding"/>
    <property type="evidence" value="ECO:0007669"/>
    <property type="project" value="UniProtKB-KW"/>
</dbReference>
<comment type="similarity">
    <text evidence="16">Belongs to the NUP153 family.</text>
</comment>
<accession>A0A7R9PXN2</accession>
<dbReference type="InterPro" id="IPR036443">
    <property type="entry name" value="Znf_RanBP2_sf"/>
</dbReference>
<feature type="region of interest" description="Disordered" evidence="21">
    <location>
        <begin position="426"/>
        <end position="459"/>
    </location>
</feature>
<keyword evidence="8" id="KW-0509">mRNA transport</keyword>
<evidence type="ECO:0000313" key="23">
    <source>
        <dbReference type="EMBL" id="CAD7624561.1"/>
    </source>
</evidence>
<evidence type="ECO:0000256" key="19">
    <source>
        <dbReference type="ARBA" id="ARBA00079437"/>
    </source>
</evidence>
<evidence type="ECO:0000256" key="10">
    <source>
        <dbReference type="ARBA" id="ARBA00022927"/>
    </source>
</evidence>
<keyword evidence="4" id="KW-0813">Transport</keyword>
<dbReference type="SUPFAM" id="SSF90209">
    <property type="entry name" value="Ran binding protein zinc finger-like"/>
    <property type="match status" value="1"/>
</dbReference>
<name>A0A7R9PXN2_9ACAR</name>
<keyword evidence="9" id="KW-0862">Zinc</keyword>
<evidence type="ECO:0000256" key="8">
    <source>
        <dbReference type="ARBA" id="ARBA00022816"/>
    </source>
</evidence>
<protein>
    <recommendedName>
        <fullName evidence="17">Nuclear pore complex protein Nup153</fullName>
    </recommendedName>
    <alternativeName>
        <fullName evidence="19">153 kDa nucleoporin</fullName>
    </alternativeName>
    <alternativeName>
        <fullName evidence="18">Nucleoporin Nup153</fullName>
    </alternativeName>
</protein>
<evidence type="ECO:0000256" key="15">
    <source>
        <dbReference type="ARBA" id="ARBA00023242"/>
    </source>
</evidence>
<evidence type="ECO:0000256" key="6">
    <source>
        <dbReference type="ARBA" id="ARBA00022737"/>
    </source>
</evidence>
<feature type="compositionally biased region" description="Polar residues" evidence="21">
    <location>
        <begin position="1105"/>
        <end position="1120"/>
    </location>
</feature>
<keyword evidence="13" id="KW-0906">Nuclear pore complex</keyword>
<feature type="domain" description="RanBP2-type" evidence="22">
    <location>
        <begin position="638"/>
        <end position="667"/>
    </location>
</feature>
<keyword evidence="6" id="KW-0677">Repeat</keyword>
<evidence type="ECO:0000256" key="9">
    <source>
        <dbReference type="ARBA" id="ARBA00022833"/>
    </source>
</evidence>
<evidence type="ECO:0000256" key="7">
    <source>
        <dbReference type="ARBA" id="ARBA00022771"/>
    </source>
</evidence>
<dbReference type="FunFam" id="4.10.1060.10:FF:000001">
    <property type="entry name" value="Nuclear pore complex protein Nup153"/>
    <property type="match status" value="1"/>
</dbReference>
<keyword evidence="15" id="KW-0539">Nucleus</keyword>
<sequence>MSRPSYFYEGRTRFGGTNNARAARLTAGTTPYSVSARLAPMVTLRPQQRPVAVSASAASVSAPEAGLSASSRRILELLERASTPVQDARRQPYSSATASARQHYFTSASDYSLRASKRPRMGGPPTGATPLASQAVIDRRFAPQKWELKLVPDADGAAKLSVAPKTTDELIASAAREDNTRLADRFDPKMLGRVQRREERRGAKIHVNDNQEDDDQCLQRLAAVQPLAIPSGALLPTFTFSKSSTAVTDRKPASDAVRKPITTTTVTKIFATEEDDECPVFAFTEPVLKRKARKLSIRGIDESPPPVDGKKGSFVFSSPAASLPVTNNKSNGINDLIKASTAPPVTPIPPLGAKTRDSTPAVSAATFNGLDAISTTPSFTTITTSTTTTAKTTTTAPKPQLDSPAVDSPKRVDPKLFSFGVPFSASNTTSGSSSSPTVPTQQQLITKSSPKASTPTKTLPSFGAFGTIDKFKRKARKLSIRGIDESPPPVDGKKGSFVFSSPAASLPVTNNKSNGINDLIKASTAPPVTPIPPLGAKTRDSTPAVSAATFNGLDAISTTPSFTTITTSTTTTAKTTTTAPKPQLDSPAVDSPKRVDPKLFSFGVPFSAISCLSATVAAAAPAPVGAVFDGWGDKFKQASGTWSCPVCCISNKDSDSRCLACEEPKPGGGGGTTTSKDTFSDIKTANKSGFGGNTSAFSSLPALQDNNQPLFVFGTPSEVKVSTTTSASFGGFGIASPAPAVTQPTSTPLSSTFGGFGSTPLAPVMTQSSSQSATSASTTTASFGNFGGNALTASATGLSQFKASTTTSPLAANPTFGGFGLTTLAPVVTQQSASSAATKTGITFGGFGQSATPAVTTQSQPTSSAAPFVFGGFSTNQASAPTASKSSPPTSSAAPFVFGGFSTNQASAPTASKSSPVTSTTTASSFISFGANNSTATTASVPAVKPPPAYTFGGFGGASGGQSTTPSITQFQSPSQSTPTFGGFGATPAMPSVPKSTTSATDSSAATQQSKPESKLFQFGTQSATAGQQSSKEQIKSSPFGFGGFGGNQSTATTAATAAAPVSQTPANPTPFTFGSTFGSGNQSVPTAVPQSQSAPQQQPKVPSFSFNGFGNNSAPSTGAQPSLPSFTSQSQSSATGTPFTFGGFGSAQSASAPTSQTGPKPPSFAFNGFGNNSNTPTAPAPVNQFSSSQSQAVTTAGAAAPFAFGGFGTTQSAPTPVVPTVPQFQSQPAAQPLLPTAPQFNFTQQPSFDFASMASTGAAAAQPLFQFSAEPTAQTTATNRFIKKAKRRLNPS</sequence>
<keyword evidence="10" id="KW-0653">Protein transport</keyword>
<evidence type="ECO:0000256" key="16">
    <source>
        <dbReference type="ARBA" id="ARBA00060842"/>
    </source>
</evidence>
<gene>
    <name evidence="23" type="ORF">OSB1V03_LOCUS5004</name>
</gene>
<keyword evidence="14" id="KW-0472">Membrane</keyword>
<dbReference type="Gene3D" id="4.10.1060.10">
    <property type="entry name" value="Zinc finger, RanBP2-type"/>
    <property type="match status" value="1"/>
</dbReference>
<feature type="compositionally biased region" description="Low complexity" evidence="21">
    <location>
        <begin position="386"/>
        <end position="399"/>
    </location>
</feature>
<evidence type="ECO:0000256" key="1">
    <source>
        <dbReference type="ARBA" id="ARBA00001947"/>
    </source>
</evidence>
<dbReference type="Proteomes" id="UP000759131">
    <property type="component" value="Unassembled WGS sequence"/>
</dbReference>
<evidence type="ECO:0000256" key="21">
    <source>
        <dbReference type="SAM" id="MobiDB-lite"/>
    </source>
</evidence>
<dbReference type="GO" id="GO:0051028">
    <property type="term" value="P:mRNA transport"/>
    <property type="evidence" value="ECO:0007669"/>
    <property type="project" value="UniProtKB-KW"/>
</dbReference>
<evidence type="ECO:0000256" key="17">
    <source>
        <dbReference type="ARBA" id="ARBA00068609"/>
    </source>
</evidence>
<feature type="region of interest" description="Disordered" evidence="21">
    <location>
        <begin position="386"/>
        <end position="411"/>
    </location>
</feature>
<dbReference type="EMBL" id="OC856984">
    <property type="protein sequence ID" value="CAD7624561.1"/>
    <property type="molecule type" value="Genomic_DNA"/>
</dbReference>
<dbReference type="GO" id="GO:0005643">
    <property type="term" value="C:nuclear pore"/>
    <property type="evidence" value="ECO:0007669"/>
    <property type="project" value="UniProtKB-SubCell"/>
</dbReference>
<dbReference type="PROSITE" id="PS50199">
    <property type="entry name" value="ZF_RANBP2_2"/>
    <property type="match status" value="1"/>
</dbReference>
<dbReference type="GO" id="GO:0008270">
    <property type="term" value="F:zinc ion binding"/>
    <property type="evidence" value="ECO:0007669"/>
    <property type="project" value="UniProtKB-KW"/>
</dbReference>
<evidence type="ECO:0000256" key="18">
    <source>
        <dbReference type="ARBA" id="ARBA00078197"/>
    </source>
</evidence>
<dbReference type="OrthoDB" id="6437724at2759"/>
<evidence type="ECO:0000256" key="13">
    <source>
        <dbReference type="ARBA" id="ARBA00023132"/>
    </source>
</evidence>